<reference evidence="2" key="1">
    <citation type="submission" date="2020-03" db="EMBL/GenBank/DDBJ databases">
        <title>The deep terrestrial virosphere.</title>
        <authorList>
            <person name="Holmfeldt K."/>
            <person name="Nilsson E."/>
            <person name="Simone D."/>
            <person name="Lopez-Fernandez M."/>
            <person name="Wu X."/>
            <person name="de Brujin I."/>
            <person name="Lundin D."/>
            <person name="Andersson A."/>
            <person name="Bertilsson S."/>
            <person name="Dopson M."/>
        </authorList>
    </citation>
    <scope>NUCLEOTIDE SEQUENCE</scope>
    <source>
        <strain evidence="2">MM415A03703</strain>
        <strain evidence="1">MM415B01142</strain>
    </source>
</reference>
<dbReference type="EMBL" id="MT141403">
    <property type="protein sequence ID" value="QJA60293.1"/>
    <property type="molecule type" value="Genomic_DNA"/>
</dbReference>
<dbReference type="EMBL" id="MT141796">
    <property type="protein sequence ID" value="QJA70476.1"/>
    <property type="molecule type" value="Genomic_DNA"/>
</dbReference>
<dbReference type="AlphaFoldDB" id="A0A6M3JKX9"/>
<name>A0A6M3JKX9_9ZZZZ</name>
<sequence>MKIRDYILESSLSRMFKLLNDKKYTVGFISAYNEVLGIKENIERHKRLIKDVRSLGLGYIQLRSGYTYADSDDMTNEKSLMIPNIDKDTLLKLSKRYDQESVLYSDENGFYLIGSNGNIIMTFAKNRDTFTFNNELIRKAFSSLIKGRHKNRKISFKMLEEKEPDSINRWYFIKEAKYVRIL</sequence>
<evidence type="ECO:0000313" key="1">
    <source>
        <dbReference type="EMBL" id="QJA60293.1"/>
    </source>
</evidence>
<protein>
    <submittedName>
        <fullName evidence="2">Uncharacterized protein</fullName>
    </submittedName>
</protein>
<organism evidence="2">
    <name type="scientific">viral metagenome</name>
    <dbReference type="NCBI Taxonomy" id="1070528"/>
    <lineage>
        <taxon>unclassified sequences</taxon>
        <taxon>metagenomes</taxon>
        <taxon>organismal metagenomes</taxon>
    </lineage>
</organism>
<accession>A0A6M3JKX9</accession>
<evidence type="ECO:0000313" key="2">
    <source>
        <dbReference type="EMBL" id="QJA70476.1"/>
    </source>
</evidence>
<dbReference type="Pfam" id="PF11697">
    <property type="entry name" value="DUF3293"/>
    <property type="match status" value="1"/>
</dbReference>
<gene>
    <name evidence="2" type="ORF">MM415A03703_0005</name>
    <name evidence="1" type="ORF">MM415B01142_0020</name>
</gene>
<dbReference type="InterPro" id="IPR021710">
    <property type="entry name" value="DUF3293"/>
</dbReference>
<proteinExistence type="predicted"/>